<dbReference type="InterPro" id="IPR043168">
    <property type="entry name" value="DegV_C"/>
</dbReference>
<dbReference type="PROSITE" id="PS51482">
    <property type="entry name" value="DEGV"/>
    <property type="match status" value="1"/>
</dbReference>
<reference evidence="2 3" key="1">
    <citation type="submission" date="2013-09" db="EMBL/GenBank/DDBJ databases">
        <title>Complete genome sequence of Corynebacterium doosanense CAU 212(T) (=DSM 45436(T)), isolated from activated sludge.</title>
        <authorList>
            <person name="Schaffert L."/>
            <person name="Albersmeier A."/>
            <person name="Kalinowski J."/>
            <person name="Ruckert C."/>
        </authorList>
    </citation>
    <scope>NUCLEOTIDE SEQUENCE [LARGE SCALE GENOMIC DNA]</scope>
    <source>
        <strain evidence="2 3">CAU 212</strain>
    </source>
</reference>
<organism evidence="2 3">
    <name type="scientific">Corynebacterium doosanense CAU 212 = DSM 45436</name>
    <dbReference type="NCBI Taxonomy" id="558173"/>
    <lineage>
        <taxon>Bacteria</taxon>
        <taxon>Bacillati</taxon>
        <taxon>Actinomycetota</taxon>
        <taxon>Actinomycetes</taxon>
        <taxon>Mycobacteriales</taxon>
        <taxon>Corynebacteriaceae</taxon>
        <taxon>Corynebacterium</taxon>
    </lineage>
</organism>
<dbReference type="Gene3D" id="3.30.1180.10">
    <property type="match status" value="1"/>
</dbReference>
<protein>
    <recommendedName>
        <fullName evidence="4">DegV domain-containing protein</fullName>
    </recommendedName>
</protein>
<evidence type="ECO:0008006" key="4">
    <source>
        <dbReference type="Google" id="ProtNLM"/>
    </source>
</evidence>
<evidence type="ECO:0000313" key="2">
    <source>
        <dbReference type="EMBL" id="AIT61625.1"/>
    </source>
</evidence>
<accession>A0A097IHM5</accession>
<name>A0A097IHM5_9CORY</name>
<dbReference type="InterPro" id="IPR050270">
    <property type="entry name" value="DegV_domain_contain"/>
</dbReference>
<dbReference type="EMBL" id="CP006764">
    <property type="protein sequence ID" value="AIT61625.1"/>
    <property type="molecule type" value="Genomic_DNA"/>
</dbReference>
<keyword evidence="3" id="KW-1185">Reference proteome</keyword>
<dbReference type="SUPFAM" id="SSF82549">
    <property type="entry name" value="DAK1/DegV-like"/>
    <property type="match status" value="1"/>
</dbReference>
<dbReference type="HOGENOM" id="CLU_048251_0_0_11"/>
<dbReference type="STRING" id="558173.CDOO_10365"/>
<dbReference type="RefSeq" id="WP_018020682.1">
    <property type="nucleotide sequence ID" value="NZ_AQUX01000001.1"/>
</dbReference>
<dbReference type="KEGG" id="cdo:CDOO_10365"/>
<gene>
    <name evidence="2" type="ORF">CDOO_10365</name>
</gene>
<dbReference type="OrthoDB" id="9760324at2"/>
<dbReference type="NCBIfam" id="TIGR00762">
    <property type="entry name" value="DegV"/>
    <property type="match status" value="1"/>
</dbReference>
<evidence type="ECO:0000313" key="3">
    <source>
        <dbReference type="Proteomes" id="UP000029914"/>
    </source>
</evidence>
<dbReference type="AlphaFoldDB" id="A0A097IHM5"/>
<dbReference type="Pfam" id="PF02645">
    <property type="entry name" value="DegV"/>
    <property type="match status" value="1"/>
</dbReference>
<dbReference type="PANTHER" id="PTHR33434:SF2">
    <property type="entry name" value="FATTY ACID-BINDING PROTEIN TM_1468"/>
    <property type="match status" value="1"/>
</dbReference>
<proteinExistence type="predicted"/>
<evidence type="ECO:0000256" key="1">
    <source>
        <dbReference type="ARBA" id="ARBA00023121"/>
    </source>
</evidence>
<dbReference type="eggNOG" id="COG1307">
    <property type="taxonomic scope" value="Bacteria"/>
</dbReference>
<dbReference type="PANTHER" id="PTHR33434">
    <property type="entry name" value="DEGV DOMAIN-CONTAINING PROTEIN DR_1986-RELATED"/>
    <property type="match status" value="1"/>
</dbReference>
<sequence>MAVRIVTDSSSGLPQEIVDELDITVLDLHVMSKEVKDGVETSTSGLSTLELVAAYARQLERGGDDGVVALHLSSALSSTHSAAEAAAAVFDDTVQVVETGTAGMAIGAAAMAAATRANSGADHDECLATAVDTLERSATWVYLHRIDGVRRSGRMSAGTAMLSAATLATKPLMQIVGGKLELVGKTRTQTKAFTKLVELVAESARGEACFVAIQHNEAADAASDLQELLEDVLPEGSSFLSTTMSEVLAVHTGVGAVGVSAVFAQAPVDESAETDAAE</sequence>
<dbReference type="GO" id="GO:0008289">
    <property type="term" value="F:lipid binding"/>
    <property type="evidence" value="ECO:0007669"/>
    <property type="project" value="UniProtKB-KW"/>
</dbReference>
<dbReference type="Gene3D" id="3.40.50.10170">
    <property type="match status" value="2"/>
</dbReference>
<dbReference type="Proteomes" id="UP000029914">
    <property type="component" value="Chromosome"/>
</dbReference>
<dbReference type="InterPro" id="IPR003797">
    <property type="entry name" value="DegV"/>
</dbReference>
<keyword evidence="1" id="KW-0446">Lipid-binding</keyword>